<dbReference type="Proteomes" id="UP000007239">
    <property type="component" value="Chromosome"/>
</dbReference>
<dbReference type="Gene3D" id="2.30.30.40">
    <property type="entry name" value="SH3 Domains"/>
    <property type="match status" value="1"/>
</dbReference>
<dbReference type="InterPro" id="IPR036061">
    <property type="entry name" value="CheW-like_dom_sf"/>
</dbReference>
<proteinExistence type="predicted"/>
<sequence>MNELLDYQYVVCELCGEKYAIKINEVYEIIRFKKITYLHNSKAYLEGIINLRGKIVPVINVHRILGLEDYSDTKSTRIVILRFDDELVGTIVDRVIQVTKFSDIQPTPETVDEISGNYFEGLGITQDGEVIAIMKIDKLLNAEH</sequence>
<dbReference type="eggNOG" id="COG0835">
    <property type="taxonomic scope" value="Bacteria"/>
</dbReference>
<dbReference type="InterPro" id="IPR002545">
    <property type="entry name" value="CheW-lke_dom"/>
</dbReference>
<dbReference type="HOGENOM" id="CLU_048995_3_1_9"/>
<dbReference type="GO" id="GO:0006935">
    <property type="term" value="P:chemotaxis"/>
    <property type="evidence" value="ECO:0007669"/>
    <property type="project" value="InterPro"/>
</dbReference>
<dbReference type="AlphaFoldDB" id="F6BK10"/>
<dbReference type="PANTHER" id="PTHR22617">
    <property type="entry name" value="CHEMOTAXIS SENSOR HISTIDINE KINASE-RELATED"/>
    <property type="match status" value="1"/>
</dbReference>
<dbReference type="InterPro" id="IPR039315">
    <property type="entry name" value="CheW"/>
</dbReference>
<protein>
    <submittedName>
        <fullName evidence="2">CheW protein</fullName>
    </submittedName>
</protein>
<organism evidence="2 3">
    <name type="scientific">Thermoanaerobacterium xylanolyticum (strain ATCC 49914 / DSM 7097 / LX-11)</name>
    <dbReference type="NCBI Taxonomy" id="858215"/>
    <lineage>
        <taxon>Bacteria</taxon>
        <taxon>Bacillati</taxon>
        <taxon>Bacillota</taxon>
        <taxon>Clostridia</taxon>
        <taxon>Thermoanaerobacterales</taxon>
        <taxon>Thermoanaerobacteraceae</taxon>
        <taxon>Thermoanaerobacterium</taxon>
    </lineage>
</organism>
<dbReference type="Pfam" id="PF01584">
    <property type="entry name" value="CheW"/>
    <property type="match status" value="1"/>
</dbReference>
<gene>
    <name evidence="2" type="ordered locus">Thexy_2015</name>
</gene>
<evidence type="ECO:0000259" key="1">
    <source>
        <dbReference type="PROSITE" id="PS50851"/>
    </source>
</evidence>
<evidence type="ECO:0000313" key="3">
    <source>
        <dbReference type="Proteomes" id="UP000007239"/>
    </source>
</evidence>
<name>F6BK10_THEXL</name>
<dbReference type="KEGG" id="txy:Thexy_2015"/>
<dbReference type="GO" id="GO:0005829">
    <property type="term" value="C:cytosol"/>
    <property type="evidence" value="ECO:0007669"/>
    <property type="project" value="TreeGrafter"/>
</dbReference>
<keyword evidence="3" id="KW-1185">Reference proteome</keyword>
<evidence type="ECO:0000313" key="2">
    <source>
        <dbReference type="EMBL" id="AEF18031.1"/>
    </source>
</evidence>
<dbReference type="PANTHER" id="PTHR22617:SF23">
    <property type="entry name" value="CHEMOTAXIS PROTEIN CHEW"/>
    <property type="match status" value="1"/>
</dbReference>
<dbReference type="RefSeq" id="WP_013788761.1">
    <property type="nucleotide sequence ID" value="NC_015555.1"/>
</dbReference>
<feature type="domain" description="CheW-like" evidence="1">
    <location>
        <begin position="6"/>
        <end position="144"/>
    </location>
</feature>
<dbReference type="SUPFAM" id="SSF50341">
    <property type="entry name" value="CheW-like"/>
    <property type="match status" value="1"/>
</dbReference>
<dbReference type="SMART" id="SM00260">
    <property type="entry name" value="CheW"/>
    <property type="match status" value="1"/>
</dbReference>
<dbReference type="EMBL" id="CP002739">
    <property type="protein sequence ID" value="AEF18031.1"/>
    <property type="molecule type" value="Genomic_DNA"/>
</dbReference>
<dbReference type="PROSITE" id="PS50851">
    <property type="entry name" value="CHEW"/>
    <property type="match status" value="1"/>
</dbReference>
<dbReference type="STRING" id="858215.Thexy_2015"/>
<dbReference type="Gene3D" id="2.40.50.180">
    <property type="entry name" value="CheA-289, Domain 4"/>
    <property type="match status" value="1"/>
</dbReference>
<reference evidence="2" key="1">
    <citation type="submission" date="2011-05" db="EMBL/GenBank/DDBJ databases">
        <title>Complete sequence of Thermoanaerobacterium xylanolyticum LX-11.</title>
        <authorList>
            <consortium name="US DOE Joint Genome Institute"/>
            <person name="Lucas S."/>
            <person name="Han J."/>
            <person name="Lapidus A."/>
            <person name="Cheng J.-F."/>
            <person name="Goodwin L."/>
            <person name="Pitluck S."/>
            <person name="Peters L."/>
            <person name="Mikhailova N."/>
            <person name="Lu M."/>
            <person name="Han C."/>
            <person name="Tapia R."/>
            <person name="Land M."/>
            <person name="Hauser L."/>
            <person name="Kyrpides N."/>
            <person name="Ivanova N."/>
            <person name="Pagani I."/>
            <person name="Hemme C."/>
            <person name="Woyke T."/>
        </authorList>
    </citation>
    <scope>NUCLEOTIDE SEQUENCE</scope>
    <source>
        <strain evidence="2">LX-11</strain>
    </source>
</reference>
<accession>F6BK10</accession>
<dbReference type="GO" id="GO:0007165">
    <property type="term" value="P:signal transduction"/>
    <property type="evidence" value="ECO:0007669"/>
    <property type="project" value="InterPro"/>
</dbReference>